<comment type="caution">
    <text evidence="1">The sequence shown here is derived from an EMBL/GenBank/DDBJ whole genome shotgun (WGS) entry which is preliminary data.</text>
</comment>
<name>A0A2P7S9S4_9HYPH</name>
<evidence type="ECO:0000313" key="1">
    <source>
        <dbReference type="EMBL" id="PSJ59239.1"/>
    </source>
</evidence>
<keyword evidence="2" id="KW-1185">Reference proteome</keyword>
<accession>A0A2P7S9S4</accession>
<dbReference type="EMBL" id="PXYL01000008">
    <property type="protein sequence ID" value="PSJ59239.1"/>
    <property type="molecule type" value="Genomic_DNA"/>
</dbReference>
<organism evidence="1 2">
    <name type="scientific">Pseudaminobacter soli</name>
    <name type="common">ex Li et al. 2025</name>
    <dbReference type="NCBI Taxonomy" id="1295366"/>
    <lineage>
        <taxon>Bacteria</taxon>
        <taxon>Pseudomonadati</taxon>
        <taxon>Pseudomonadota</taxon>
        <taxon>Alphaproteobacteria</taxon>
        <taxon>Hyphomicrobiales</taxon>
        <taxon>Phyllobacteriaceae</taxon>
        <taxon>Pseudaminobacter</taxon>
    </lineage>
</organism>
<dbReference type="AlphaFoldDB" id="A0A2P7S9S4"/>
<protein>
    <submittedName>
        <fullName evidence="1">Uncharacterized protein</fullName>
    </submittedName>
</protein>
<sequence length="86" mass="9313">MMGKDSFGFALSVGDIVTWSVQVGSTTVTPGYLRVGQVVALLEEGVALQPFLLKRRRGVRVLPPSAVAKLHITRQQLEKSLGPQQP</sequence>
<reference evidence="1 2" key="1">
    <citation type="submission" date="2018-03" db="EMBL/GenBank/DDBJ databases">
        <title>The draft genome of Mesorhizobium soli JCM 19897.</title>
        <authorList>
            <person name="Li L."/>
            <person name="Liu L."/>
            <person name="Liang L."/>
            <person name="Wang T."/>
            <person name="Zhang X."/>
        </authorList>
    </citation>
    <scope>NUCLEOTIDE SEQUENCE [LARGE SCALE GENOMIC DNA]</scope>
    <source>
        <strain evidence="1 2">JCM 19897</strain>
    </source>
</reference>
<evidence type="ECO:0000313" key="2">
    <source>
        <dbReference type="Proteomes" id="UP000240653"/>
    </source>
</evidence>
<dbReference type="Proteomes" id="UP000240653">
    <property type="component" value="Unassembled WGS sequence"/>
</dbReference>
<gene>
    <name evidence="1" type="ORF">C7I85_16590</name>
</gene>
<proteinExistence type="predicted"/>